<accession>A0A7S0FCQ5</accession>
<gene>
    <name evidence="6" type="ORF">PBAH0796_LOCUS6775</name>
</gene>
<dbReference type="GO" id="GO:0017136">
    <property type="term" value="F:histone deacetylase activity, NAD-dependent"/>
    <property type="evidence" value="ECO:0007669"/>
    <property type="project" value="TreeGrafter"/>
</dbReference>
<evidence type="ECO:0000313" key="6">
    <source>
        <dbReference type="EMBL" id="CAD8351408.1"/>
    </source>
</evidence>
<dbReference type="PANTHER" id="PTHR11085:SF8">
    <property type="entry name" value="NAD-DEPENDENT HISTONE DEACETYLASE HST3"/>
    <property type="match status" value="1"/>
</dbReference>
<evidence type="ECO:0000256" key="4">
    <source>
        <dbReference type="SAM" id="MobiDB-lite"/>
    </source>
</evidence>
<evidence type="ECO:0000256" key="3">
    <source>
        <dbReference type="PROSITE-ProRule" id="PRU00236"/>
    </source>
</evidence>
<feature type="compositionally biased region" description="Low complexity" evidence="4">
    <location>
        <begin position="68"/>
        <end position="80"/>
    </location>
</feature>
<dbReference type="Pfam" id="PF02146">
    <property type="entry name" value="SIR2"/>
    <property type="match status" value="1"/>
</dbReference>
<dbReference type="GO" id="GO:0070403">
    <property type="term" value="F:NAD+ binding"/>
    <property type="evidence" value="ECO:0007669"/>
    <property type="project" value="InterPro"/>
</dbReference>
<feature type="binding site" evidence="3">
    <location>
        <position position="592"/>
    </location>
    <ligand>
        <name>Zn(2+)</name>
        <dbReference type="ChEBI" id="CHEBI:29105"/>
    </ligand>
</feature>
<dbReference type="PANTHER" id="PTHR11085">
    <property type="entry name" value="NAD-DEPENDENT PROTEIN DEACYLASE SIRTUIN-5, MITOCHONDRIAL-RELATED"/>
    <property type="match status" value="1"/>
</dbReference>
<keyword evidence="3" id="KW-0862">Zinc</keyword>
<feature type="domain" description="Deacetylase sirtuin-type" evidence="5">
    <location>
        <begin position="431"/>
        <end position="706"/>
    </location>
</feature>
<keyword evidence="1" id="KW-0808">Transferase</keyword>
<organism evidence="6">
    <name type="scientific">Pyrodinium bahamense</name>
    <dbReference type="NCBI Taxonomy" id="73915"/>
    <lineage>
        <taxon>Eukaryota</taxon>
        <taxon>Sar</taxon>
        <taxon>Alveolata</taxon>
        <taxon>Dinophyceae</taxon>
        <taxon>Gonyaulacales</taxon>
        <taxon>Pyrocystaceae</taxon>
        <taxon>Pyrodinium</taxon>
    </lineage>
</organism>
<dbReference type="AlphaFoldDB" id="A0A7S0FCQ5"/>
<protein>
    <recommendedName>
        <fullName evidence="5">Deacetylase sirtuin-type domain-containing protein</fullName>
    </recommendedName>
</protein>
<feature type="region of interest" description="Disordered" evidence="4">
    <location>
        <begin position="22"/>
        <end position="108"/>
    </location>
</feature>
<dbReference type="Gene3D" id="3.30.1600.10">
    <property type="entry name" value="SIR2/SIRT2 'Small Domain"/>
    <property type="match status" value="1"/>
</dbReference>
<reference evidence="6" key="1">
    <citation type="submission" date="2021-01" db="EMBL/GenBank/DDBJ databases">
        <authorList>
            <person name="Corre E."/>
            <person name="Pelletier E."/>
            <person name="Niang G."/>
            <person name="Scheremetjew M."/>
            <person name="Finn R."/>
            <person name="Kale V."/>
            <person name="Holt S."/>
            <person name="Cochrane G."/>
            <person name="Meng A."/>
            <person name="Brown T."/>
            <person name="Cohen L."/>
        </authorList>
    </citation>
    <scope>NUCLEOTIDE SEQUENCE</scope>
    <source>
        <strain evidence="6">Pbaha01</strain>
    </source>
</reference>
<feature type="binding site" evidence="3">
    <location>
        <position position="568"/>
    </location>
    <ligand>
        <name>Zn(2+)</name>
        <dbReference type="ChEBI" id="CHEBI:29105"/>
    </ligand>
</feature>
<dbReference type="InterPro" id="IPR029035">
    <property type="entry name" value="DHS-like_NAD/FAD-binding_dom"/>
</dbReference>
<dbReference type="Gene3D" id="3.40.50.1220">
    <property type="entry name" value="TPP-binding domain"/>
    <property type="match status" value="1"/>
</dbReference>
<feature type="binding site" evidence="3">
    <location>
        <position position="571"/>
    </location>
    <ligand>
        <name>Zn(2+)</name>
        <dbReference type="ChEBI" id="CHEBI:29105"/>
    </ligand>
</feature>
<dbReference type="PROSITE" id="PS50305">
    <property type="entry name" value="SIRTUIN"/>
    <property type="match status" value="1"/>
</dbReference>
<dbReference type="GO" id="GO:0046872">
    <property type="term" value="F:metal ion binding"/>
    <property type="evidence" value="ECO:0007669"/>
    <property type="project" value="UniProtKB-KW"/>
</dbReference>
<dbReference type="GO" id="GO:0005634">
    <property type="term" value="C:nucleus"/>
    <property type="evidence" value="ECO:0007669"/>
    <property type="project" value="TreeGrafter"/>
</dbReference>
<dbReference type="InterPro" id="IPR026591">
    <property type="entry name" value="Sirtuin_cat_small_dom_sf"/>
</dbReference>
<dbReference type="SUPFAM" id="SSF52467">
    <property type="entry name" value="DHS-like NAD/FAD-binding domain"/>
    <property type="match status" value="1"/>
</dbReference>
<proteinExistence type="predicted"/>
<feature type="binding site" evidence="3">
    <location>
        <position position="595"/>
    </location>
    <ligand>
        <name>Zn(2+)</name>
        <dbReference type="ChEBI" id="CHEBI:29105"/>
    </ligand>
</feature>
<evidence type="ECO:0000256" key="2">
    <source>
        <dbReference type="ARBA" id="ARBA00023027"/>
    </source>
</evidence>
<feature type="compositionally biased region" description="Basic and acidic residues" evidence="4">
    <location>
        <begin position="43"/>
        <end position="67"/>
    </location>
</feature>
<keyword evidence="2" id="KW-0520">NAD</keyword>
<dbReference type="InterPro" id="IPR026590">
    <property type="entry name" value="Ssirtuin_cat_dom"/>
</dbReference>
<name>A0A7S0FCQ5_9DINO</name>
<evidence type="ECO:0000256" key="1">
    <source>
        <dbReference type="ARBA" id="ARBA00022679"/>
    </source>
</evidence>
<feature type="active site" description="Proton acceptor" evidence="3">
    <location>
        <position position="560"/>
    </location>
</feature>
<evidence type="ECO:0000259" key="5">
    <source>
        <dbReference type="PROSITE" id="PS50305"/>
    </source>
</evidence>
<dbReference type="EMBL" id="HBEG01011361">
    <property type="protein sequence ID" value="CAD8351408.1"/>
    <property type="molecule type" value="Transcribed_RNA"/>
</dbReference>
<sequence>MDAKGAEEAGQVYEGLAFTSEEKAATAGKATAQLDSHMASKTSTDDHMLQKLRALIEKKDGPVKEPSTESISTPSSPTVSKESQRRTETQGQPDQSDLQRRTSKTSVWSDEVLPSRGNWNQCMAGLVGAMCEVLHSLQQERDLSCLTLATAAAPQEPEDGAAEGAPLRASVEGLRERRAATDAAFGQALNAVKLVDRFRISGPAEKTCSDGAAVFQQVSVKAMLHRAVLDAACTQPPAEWMPRYVVCCCGETGYHQLIAKVIGWIVRVAKSIQQEERNFKADPAKRHQLMVVFKEHVGHQRSLMAAKGSSRWVEESTARETWDSIVKGRRSVQNLLRPEVFAAPGLQERLPHILEELSTMEEAVEQEAKDPSYSVPHRQIARLYDRLTVFINEVEQMINDELIGIAEAAPVSDIVLSVPVDTLLPETPHPGGPPSAEVHAIVEQLQEGQFQKVVVMVGAGISVSANIPDFRSPGGLYDSMRKQGFTVPEMVFTCDFMQEHPKVWYGVMQKIRTEGVDPTPTHCFIRMLQDKGMLSRCYTQNIDCLERKVGIEEDLLVEAHGTMGIIRCAKCRKTYDQAAMWEPKEADGIPRCEACQGMLRPDIVFFGEGLPNKFMENHATDLSEADLVIIMGTSLAVQPFSTIIRNVKNTCAVLVVNRNMPKTLAKHRRLRSLTSKFSGRQLREAAFLAGDCDDSIKWMTSELGWAGELEAMAEQRPWRYLPDQDGTVCV</sequence>
<dbReference type="InterPro" id="IPR003000">
    <property type="entry name" value="Sirtuin"/>
</dbReference>
<dbReference type="InterPro" id="IPR050134">
    <property type="entry name" value="NAD-dep_sirtuin_deacylases"/>
</dbReference>
<keyword evidence="3" id="KW-0479">Metal-binding</keyword>